<evidence type="ECO:0000313" key="3">
    <source>
        <dbReference type="Proteomes" id="UP000194012"/>
    </source>
</evidence>
<reference evidence="3" key="1">
    <citation type="submission" date="2017-03" db="EMBL/GenBank/DDBJ databases">
        <authorList>
            <person name="Rodrigo-Torres L."/>
            <person name="Arahal R.D."/>
            <person name="Lucena T."/>
        </authorList>
    </citation>
    <scope>NUCLEOTIDE SEQUENCE [LARGE SCALE GENOMIC DNA]</scope>
    <source>
        <strain evidence="3">CECT 8370</strain>
    </source>
</reference>
<proteinExistence type="predicted"/>
<accession>A0A1X6ZKC8</accession>
<dbReference type="Proteomes" id="UP000194012">
    <property type="component" value="Unassembled WGS sequence"/>
</dbReference>
<dbReference type="EMBL" id="FWFJ01000023">
    <property type="protein sequence ID" value="SLN53609.1"/>
    <property type="molecule type" value="Genomic_DNA"/>
</dbReference>
<name>A0A1X6ZKC8_9RHOB</name>
<sequence length="618" mass="67919">MPDAIPIAPNTPFMFNRKHPMTDIIAPAGSHSPNQNVLAFPHGSKSTATAAMSQNEEFCSNDIPADYASKDDGIYELRADKDGDLVPVRICSPLIMKRRCRNASGRGWGRVVAVRDPDGNWHECILDAREISKSSNAVLAPLFDLGLELAPVTKAADSVMTLLRSWQPDTPYLRFDRLGWTSKTHDAFVLGEGRVLGEALVATDSVSEDLMAAMSSKGTLAAWREEVGMSCVGNSLMMLAVSHAFTGPLLSVLGMNGGGFHLRGLSSRGKSTIQYVATSVWGARPLLQSWDGTPSGFEGIAAAFNDTFLNIEELHKADARTLGANIYMLANGEGRLRAKSNGGLQTPQRWRVPVLSSGEISLEEHMASAGRKMTKGQDVRLINLEADGRTFGAFDDLHGDLNGKLFAERIDRASLENYGHVGPLFVEKLMKNLDEKQNYQNFIDRFCRLCTMQADLSVDGQVHRVLTRFGIAALAGEMATRFDLTGWQPGAAHSAAMELFMDWFEAREGTTGTEINIAVKRTQDYVSKNLDRFLTLGTIGRNPLDGWRDQAWFYIRPECWKAIHDEGNPIEMARLHGEGGLLKTQRGTGLQFRMERGIPERPRVYAVRASALLASTEA</sequence>
<evidence type="ECO:0000313" key="2">
    <source>
        <dbReference type="EMBL" id="SLN53609.1"/>
    </source>
</evidence>
<dbReference type="Pfam" id="PF06048">
    <property type="entry name" value="DUF927"/>
    <property type="match status" value="1"/>
</dbReference>
<dbReference type="AlphaFoldDB" id="A0A1X6ZKC8"/>
<dbReference type="RefSeq" id="WP_139838126.1">
    <property type="nucleotide sequence ID" value="NZ_FWFJ01000023.1"/>
</dbReference>
<organism evidence="2 3">
    <name type="scientific">Roseovarius gaetbuli</name>
    <dbReference type="NCBI Taxonomy" id="1356575"/>
    <lineage>
        <taxon>Bacteria</taxon>
        <taxon>Pseudomonadati</taxon>
        <taxon>Pseudomonadota</taxon>
        <taxon>Alphaproteobacteria</taxon>
        <taxon>Rhodobacterales</taxon>
        <taxon>Roseobacteraceae</taxon>
        <taxon>Roseovarius</taxon>
    </lineage>
</organism>
<gene>
    <name evidence="2" type="ORF">ROG8370_02406</name>
</gene>
<evidence type="ECO:0000259" key="1">
    <source>
        <dbReference type="Pfam" id="PF06048"/>
    </source>
</evidence>
<dbReference type="InterPro" id="IPR009270">
    <property type="entry name" value="DUF927"/>
</dbReference>
<dbReference type="OrthoDB" id="784829at2"/>
<protein>
    <recommendedName>
        <fullName evidence="1">DUF927 domain-containing protein</fullName>
    </recommendedName>
</protein>
<keyword evidence="3" id="KW-1185">Reference proteome</keyword>
<feature type="domain" description="DUF927" evidence="1">
    <location>
        <begin position="70"/>
        <end position="348"/>
    </location>
</feature>